<sequence length="137" mass="15722">RLPAVHRRLRDVDIRHGDWRTMVDELDGPDSLFYLDPPYFRDGKSRSGTQHYLYDFGAGDHTSLAAAASRFKRARVVVSYYDHPSLDELYPGWTKVCVYRNKNLHVQNRRDAQPTVAPEVLLLNGPSYADDGQARCE</sequence>
<dbReference type="PANTHER" id="PTHR30481">
    <property type="entry name" value="DNA ADENINE METHYLASE"/>
    <property type="match status" value="1"/>
</dbReference>
<dbReference type="Gene3D" id="3.40.50.150">
    <property type="entry name" value="Vaccinia Virus protein VP39"/>
    <property type="match status" value="1"/>
</dbReference>
<evidence type="ECO:0000256" key="1">
    <source>
        <dbReference type="ARBA" id="ARBA00022603"/>
    </source>
</evidence>
<dbReference type="GO" id="GO:0043565">
    <property type="term" value="F:sequence-specific DNA binding"/>
    <property type="evidence" value="ECO:0007669"/>
    <property type="project" value="TreeGrafter"/>
</dbReference>
<reference evidence="4" key="1">
    <citation type="journal article" date="2015" name="Nature">
        <title>Complex archaea that bridge the gap between prokaryotes and eukaryotes.</title>
        <authorList>
            <person name="Spang A."/>
            <person name="Saw J.H."/>
            <person name="Jorgensen S.L."/>
            <person name="Zaremba-Niedzwiedzka K."/>
            <person name="Martijn J."/>
            <person name="Lind A.E."/>
            <person name="van Eijk R."/>
            <person name="Schleper C."/>
            <person name="Guy L."/>
            <person name="Ettema T.J."/>
        </authorList>
    </citation>
    <scope>NUCLEOTIDE SEQUENCE</scope>
</reference>
<proteinExistence type="predicted"/>
<keyword evidence="2" id="KW-0808">Transferase</keyword>
<protein>
    <recommendedName>
        <fullName evidence="5">DNA adenine methylase</fullName>
    </recommendedName>
</protein>
<evidence type="ECO:0000313" key="4">
    <source>
        <dbReference type="EMBL" id="KKN18414.1"/>
    </source>
</evidence>
<dbReference type="GO" id="GO:1904047">
    <property type="term" value="F:S-adenosyl-L-methionine binding"/>
    <property type="evidence" value="ECO:0007669"/>
    <property type="project" value="TreeGrafter"/>
</dbReference>
<keyword evidence="3" id="KW-0949">S-adenosyl-L-methionine</keyword>
<keyword evidence="1" id="KW-0489">Methyltransferase</keyword>
<dbReference type="GO" id="GO:0006298">
    <property type="term" value="P:mismatch repair"/>
    <property type="evidence" value="ECO:0007669"/>
    <property type="project" value="TreeGrafter"/>
</dbReference>
<dbReference type="SUPFAM" id="SSF53335">
    <property type="entry name" value="S-adenosyl-L-methionine-dependent methyltransferases"/>
    <property type="match status" value="1"/>
</dbReference>
<dbReference type="AlphaFoldDB" id="A0A0F9NKG7"/>
<dbReference type="GO" id="GO:0009307">
    <property type="term" value="P:DNA restriction-modification system"/>
    <property type="evidence" value="ECO:0007669"/>
    <property type="project" value="InterPro"/>
</dbReference>
<evidence type="ECO:0008006" key="5">
    <source>
        <dbReference type="Google" id="ProtNLM"/>
    </source>
</evidence>
<organism evidence="4">
    <name type="scientific">marine sediment metagenome</name>
    <dbReference type="NCBI Taxonomy" id="412755"/>
    <lineage>
        <taxon>unclassified sequences</taxon>
        <taxon>metagenomes</taxon>
        <taxon>ecological metagenomes</taxon>
    </lineage>
</organism>
<feature type="non-terminal residue" evidence="4">
    <location>
        <position position="1"/>
    </location>
</feature>
<dbReference type="GO" id="GO:0009007">
    <property type="term" value="F:site-specific DNA-methyltransferase (adenine-specific) activity"/>
    <property type="evidence" value="ECO:0007669"/>
    <property type="project" value="UniProtKB-EC"/>
</dbReference>
<name>A0A0F9NKG7_9ZZZZ</name>
<dbReference type="InterPro" id="IPR012327">
    <property type="entry name" value="MeTrfase_D12"/>
</dbReference>
<evidence type="ECO:0000256" key="3">
    <source>
        <dbReference type="ARBA" id="ARBA00022691"/>
    </source>
</evidence>
<evidence type="ECO:0000256" key="2">
    <source>
        <dbReference type="ARBA" id="ARBA00022679"/>
    </source>
</evidence>
<dbReference type="EMBL" id="LAZR01003430">
    <property type="protein sequence ID" value="KKN18414.1"/>
    <property type="molecule type" value="Genomic_DNA"/>
</dbReference>
<dbReference type="GO" id="GO:0032259">
    <property type="term" value="P:methylation"/>
    <property type="evidence" value="ECO:0007669"/>
    <property type="project" value="UniProtKB-KW"/>
</dbReference>
<comment type="caution">
    <text evidence="4">The sequence shown here is derived from an EMBL/GenBank/DDBJ whole genome shotgun (WGS) entry which is preliminary data.</text>
</comment>
<dbReference type="InterPro" id="IPR029063">
    <property type="entry name" value="SAM-dependent_MTases_sf"/>
</dbReference>
<accession>A0A0F9NKG7</accession>
<gene>
    <name evidence="4" type="ORF">LCGC14_0956070</name>
</gene>